<dbReference type="OrthoDB" id="1115823at2"/>
<proteinExistence type="predicted"/>
<name>A0A2U2B6W0_9BACT</name>
<evidence type="ECO:0000313" key="1">
    <source>
        <dbReference type="EMBL" id="PWD98810.1"/>
    </source>
</evidence>
<comment type="caution">
    <text evidence="1">The sequence shown here is derived from an EMBL/GenBank/DDBJ whole genome shotgun (WGS) entry which is preliminary data.</text>
</comment>
<keyword evidence="2" id="KW-1185">Reference proteome</keyword>
<accession>A0A2U2B6W0</accession>
<organism evidence="1 2">
    <name type="scientific">Marinilabilia rubra</name>
    <dbReference type="NCBI Taxonomy" id="2162893"/>
    <lineage>
        <taxon>Bacteria</taxon>
        <taxon>Pseudomonadati</taxon>
        <taxon>Bacteroidota</taxon>
        <taxon>Bacteroidia</taxon>
        <taxon>Marinilabiliales</taxon>
        <taxon>Marinilabiliaceae</taxon>
        <taxon>Marinilabilia</taxon>
    </lineage>
</organism>
<dbReference type="Proteomes" id="UP000244956">
    <property type="component" value="Unassembled WGS sequence"/>
</dbReference>
<protein>
    <submittedName>
        <fullName evidence="1">Uncharacterized protein</fullName>
    </submittedName>
</protein>
<dbReference type="AlphaFoldDB" id="A0A2U2B6W0"/>
<dbReference type="EMBL" id="QEWP01000011">
    <property type="protein sequence ID" value="PWD98810.1"/>
    <property type="molecule type" value="Genomic_DNA"/>
</dbReference>
<reference evidence="1 2" key="1">
    <citation type="submission" date="2018-05" db="EMBL/GenBank/DDBJ databases">
        <title>Marinilabilia rubrum sp. nov., isolated from saltern sediment.</title>
        <authorList>
            <person name="Zhang R."/>
        </authorList>
    </citation>
    <scope>NUCLEOTIDE SEQUENCE [LARGE SCALE GENOMIC DNA]</scope>
    <source>
        <strain evidence="1 2">WTE16</strain>
    </source>
</reference>
<gene>
    <name evidence="1" type="ORF">DDZ16_13810</name>
</gene>
<evidence type="ECO:0000313" key="2">
    <source>
        <dbReference type="Proteomes" id="UP000244956"/>
    </source>
</evidence>
<sequence>MIEGLEYASSSMEEEIEGVLGEIGVPAQVRRPAARRISQRAVKPFVRQAHSAGQKKGKNGVMTAAAFRSDITSKGYFEMKKSELPPEIVKGLANRALQVVDANIYGIKAIEGKSVIDLLTSSDDKATGRSNLNGAKLDLNEHFLVTAVCLDFGTFPDGGAATDSDFVGDLPAKIKNGEFELKVGAESLLPENLSCEIFNNESSDGGKPHIFKLDHPKWIKPQMEIKPRLTMTKAGSALEAVKLTLIGCKVHKK</sequence>
<dbReference type="RefSeq" id="WP_109265071.1">
    <property type="nucleotide sequence ID" value="NZ_QEWP01000011.1"/>
</dbReference>